<dbReference type="EC" id="2.7.7.7" evidence="3"/>
<dbReference type="InterPro" id="IPR040663">
    <property type="entry name" value="DNA_pol_D_N"/>
</dbReference>
<feature type="domain" description="DNA polymerase alpha/delta/epsilon subunit B" evidence="10">
    <location>
        <begin position="206"/>
        <end position="419"/>
    </location>
</feature>
<dbReference type="GO" id="GO:0003887">
    <property type="term" value="F:DNA-directed DNA polymerase activity"/>
    <property type="evidence" value="ECO:0007669"/>
    <property type="project" value="UniProtKB-KW"/>
</dbReference>
<keyword evidence="6" id="KW-0235">DNA replication</keyword>
<dbReference type="Gene3D" id="3.60.21.50">
    <property type="match status" value="1"/>
</dbReference>
<dbReference type="Pfam" id="PF18018">
    <property type="entry name" value="DNA_pol_D_N"/>
    <property type="match status" value="1"/>
</dbReference>
<evidence type="ECO:0000256" key="6">
    <source>
        <dbReference type="ARBA" id="ARBA00022705"/>
    </source>
</evidence>
<evidence type="ECO:0000259" key="10">
    <source>
        <dbReference type="Pfam" id="PF04042"/>
    </source>
</evidence>
<proteinExistence type="inferred from homology"/>
<comment type="caution">
    <text evidence="12">The sequence shown here is derived from an EMBL/GenBank/DDBJ whole genome shotgun (WGS) entry which is preliminary data.</text>
</comment>
<comment type="catalytic activity">
    <reaction evidence="9">
        <text>DNA(n) + a 2'-deoxyribonucleoside 5'-triphosphate = DNA(n+1) + diphosphate</text>
        <dbReference type="Rhea" id="RHEA:22508"/>
        <dbReference type="Rhea" id="RHEA-COMP:17339"/>
        <dbReference type="Rhea" id="RHEA-COMP:17340"/>
        <dbReference type="ChEBI" id="CHEBI:33019"/>
        <dbReference type="ChEBI" id="CHEBI:61560"/>
        <dbReference type="ChEBI" id="CHEBI:173112"/>
        <dbReference type="EC" id="2.7.7.7"/>
    </reaction>
</comment>
<evidence type="ECO:0000256" key="7">
    <source>
        <dbReference type="ARBA" id="ARBA00022932"/>
    </source>
</evidence>
<dbReference type="PANTHER" id="PTHR10416:SF0">
    <property type="entry name" value="DNA POLYMERASE DELTA SUBUNIT 2"/>
    <property type="match status" value="1"/>
</dbReference>
<name>A0A8H4F4H3_MUCCL</name>
<dbReference type="InterPro" id="IPR024826">
    <property type="entry name" value="DNA_pol_delta/II_ssu"/>
</dbReference>
<comment type="similarity">
    <text evidence="2">Belongs to the DNA polymerase delta/II small subunit family.</text>
</comment>
<evidence type="ECO:0000259" key="11">
    <source>
        <dbReference type="Pfam" id="PF18018"/>
    </source>
</evidence>
<dbReference type="CDD" id="cd07387">
    <property type="entry name" value="MPP_PolD2_C"/>
    <property type="match status" value="1"/>
</dbReference>
<evidence type="ECO:0000256" key="8">
    <source>
        <dbReference type="ARBA" id="ARBA00023242"/>
    </source>
</evidence>
<dbReference type="GO" id="GO:1902969">
    <property type="term" value="P:mitotic DNA replication"/>
    <property type="evidence" value="ECO:0007669"/>
    <property type="project" value="UniProtKB-ARBA"/>
</dbReference>
<keyword evidence="7" id="KW-0239">DNA-directed DNA polymerase</keyword>
<dbReference type="Pfam" id="PF04042">
    <property type="entry name" value="DNA_pol_E_B"/>
    <property type="match status" value="1"/>
</dbReference>
<dbReference type="PANTHER" id="PTHR10416">
    <property type="entry name" value="DNA POLYMERASE DELTA SUBUNIT 2"/>
    <property type="match status" value="1"/>
</dbReference>
<protein>
    <recommendedName>
        <fullName evidence="3">DNA-directed DNA polymerase</fullName>
        <ecNumber evidence="3">2.7.7.7</ecNumber>
    </recommendedName>
</protein>
<feature type="domain" description="DNA polymerase delta subunit OB-fold" evidence="11">
    <location>
        <begin position="49"/>
        <end position="183"/>
    </location>
</feature>
<evidence type="ECO:0000313" key="12">
    <source>
        <dbReference type="EMBL" id="KAF1805982.1"/>
    </source>
</evidence>
<dbReference type="Proteomes" id="UP000469890">
    <property type="component" value="Unassembled WGS sequence"/>
</dbReference>
<dbReference type="GO" id="GO:0006281">
    <property type="term" value="P:DNA repair"/>
    <property type="evidence" value="ECO:0007669"/>
    <property type="project" value="UniProtKB-ARBA"/>
</dbReference>
<dbReference type="Gene3D" id="2.40.50.430">
    <property type="match status" value="1"/>
</dbReference>
<evidence type="ECO:0000256" key="4">
    <source>
        <dbReference type="ARBA" id="ARBA00022679"/>
    </source>
</evidence>
<accession>A0A8H4F4H3</accession>
<dbReference type="EMBL" id="JAAECE010000002">
    <property type="protein sequence ID" value="KAF1805982.1"/>
    <property type="molecule type" value="Genomic_DNA"/>
</dbReference>
<keyword evidence="5" id="KW-0548">Nucleotidyltransferase</keyword>
<evidence type="ECO:0000256" key="1">
    <source>
        <dbReference type="ARBA" id="ARBA00004123"/>
    </source>
</evidence>
<keyword evidence="8" id="KW-0539">Nucleus</keyword>
<evidence type="ECO:0000313" key="13">
    <source>
        <dbReference type="Proteomes" id="UP000469890"/>
    </source>
</evidence>
<dbReference type="GO" id="GO:0006273">
    <property type="term" value="P:lagging strand elongation"/>
    <property type="evidence" value="ECO:0007669"/>
    <property type="project" value="UniProtKB-ARBA"/>
</dbReference>
<sequence length="479" mass="53356">MSSTSTAAMQFCTAPSDNHAILEREPSSYDQMQELKQQMLIKKHSYKQQYASIYYVRLLKLRHLLVDVCRSKWMSLPDTAEKPQYINKILDIQPGELCYMLGTIYLEMPAKPNVMNNLQDDNSIINPETPAKYKSDADVVSLEDESGRVEISGHCLNRELLVTGMIVGILGKEVATGAFEAIDVCLPGMADQDPLPEQDTQHPKYVALLSGLNIGADDQLDVKNQLLSEFLSGELGSSADEMSSASISRVILAGNSVTKATKKADNTKGAKKYGYDASTFSASPMLQLDEILQDICSSIDVDIMPGPTDPSPLHLPQQPMHTAMFKHAHQLSTFHSVTNPYWCKVDNVTFLGTSGQNIDDIYRYVDTADRIKLAEICMYWRHMAPSAPDTLWSYPFNDRDPFIIEKTPHVYFIGNQPQFEDSLLNGPNGQKVRVILVPSFAETGIMVLVNLSTLECSAVHFSENGIQPVNEDRMETDNE</sequence>
<keyword evidence="4" id="KW-0808">Transferase</keyword>
<comment type="subcellular location">
    <subcellularLocation>
        <location evidence="1">Nucleus</location>
    </subcellularLocation>
</comment>
<dbReference type="GO" id="GO:0043625">
    <property type="term" value="C:delta DNA polymerase complex"/>
    <property type="evidence" value="ECO:0007669"/>
    <property type="project" value="TreeGrafter"/>
</dbReference>
<evidence type="ECO:0000256" key="3">
    <source>
        <dbReference type="ARBA" id="ARBA00012417"/>
    </source>
</evidence>
<evidence type="ECO:0000256" key="2">
    <source>
        <dbReference type="ARBA" id="ARBA00006035"/>
    </source>
</evidence>
<dbReference type="InterPro" id="IPR007185">
    <property type="entry name" value="DNA_pol_a/d/e_bsu"/>
</dbReference>
<reference evidence="12 13" key="1">
    <citation type="submission" date="2019-09" db="EMBL/GenBank/DDBJ databases">
        <authorList>
            <consortium name="DOE Joint Genome Institute"/>
            <person name="Mondo S.J."/>
            <person name="Navarro-Mendoza M.I."/>
            <person name="Perez-Arques C."/>
            <person name="Panchal S."/>
            <person name="Nicolas F.E."/>
            <person name="Ganguly P."/>
            <person name="Pangilinan J."/>
            <person name="Grigoriev I."/>
            <person name="Heitman J."/>
            <person name="Sanya K."/>
            <person name="Garre V."/>
        </authorList>
    </citation>
    <scope>NUCLEOTIDE SEQUENCE [LARGE SCALE GENOMIC DNA]</scope>
    <source>
        <strain evidence="12 13">MU402</strain>
    </source>
</reference>
<gene>
    <name evidence="12" type="ORF">FB192DRAFT_1321916</name>
</gene>
<evidence type="ECO:0000256" key="9">
    <source>
        <dbReference type="ARBA" id="ARBA00049244"/>
    </source>
</evidence>
<dbReference type="GO" id="GO:0003677">
    <property type="term" value="F:DNA binding"/>
    <property type="evidence" value="ECO:0007669"/>
    <property type="project" value="InterPro"/>
</dbReference>
<dbReference type="FunFam" id="2.40.50.430:FF:000002">
    <property type="entry name" value="DNA polymerase delta subunit"/>
    <property type="match status" value="1"/>
</dbReference>
<dbReference type="InterPro" id="IPR041863">
    <property type="entry name" value="PolD2_C"/>
</dbReference>
<evidence type="ECO:0000256" key="5">
    <source>
        <dbReference type="ARBA" id="ARBA00022695"/>
    </source>
</evidence>
<dbReference type="AlphaFoldDB" id="A0A8H4F4H3"/>
<organism evidence="12 13">
    <name type="scientific">Mucor circinelloides f. lusitanicus</name>
    <name type="common">Mucor racemosus var. lusitanicus</name>
    <dbReference type="NCBI Taxonomy" id="29924"/>
    <lineage>
        <taxon>Eukaryota</taxon>
        <taxon>Fungi</taxon>
        <taxon>Fungi incertae sedis</taxon>
        <taxon>Mucoromycota</taxon>
        <taxon>Mucoromycotina</taxon>
        <taxon>Mucoromycetes</taxon>
        <taxon>Mucorales</taxon>
        <taxon>Mucorineae</taxon>
        <taxon>Mucoraceae</taxon>
        <taxon>Mucor</taxon>
    </lineage>
</organism>
<dbReference type="FunFam" id="3.60.21.50:FF:000002">
    <property type="entry name" value="DNA polymerase delta small subunit"/>
    <property type="match status" value="1"/>
</dbReference>